<dbReference type="Gene3D" id="3.30.530.20">
    <property type="match status" value="1"/>
</dbReference>
<dbReference type="Proteomes" id="UP000008743">
    <property type="component" value="Unassembled WGS sequence"/>
</dbReference>
<protein>
    <submittedName>
        <fullName evidence="2">Phosphatidylinositol transfer protein/retinal degeneration b protein</fullName>
    </submittedName>
</protein>
<name>A0A0D2VVB9_CAPO3</name>
<dbReference type="GO" id="GO:0008526">
    <property type="term" value="F:phosphatidylinositol transfer activity"/>
    <property type="evidence" value="ECO:0007669"/>
    <property type="project" value="TreeGrafter"/>
</dbReference>
<dbReference type="OMA" id="QHNVHEL"/>
<dbReference type="eggNOG" id="KOG3668">
    <property type="taxonomic scope" value="Eukaryota"/>
</dbReference>
<dbReference type="PhylomeDB" id="A0A0D2VVB9"/>
<dbReference type="GO" id="GO:0035091">
    <property type="term" value="F:phosphatidylinositol binding"/>
    <property type="evidence" value="ECO:0007669"/>
    <property type="project" value="TreeGrafter"/>
</dbReference>
<dbReference type="GO" id="GO:0005737">
    <property type="term" value="C:cytoplasm"/>
    <property type="evidence" value="ECO:0007669"/>
    <property type="project" value="TreeGrafter"/>
</dbReference>
<dbReference type="Pfam" id="PF02121">
    <property type="entry name" value="IP_trans"/>
    <property type="match status" value="1"/>
</dbReference>
<dbReference type="PANTHER" id="PTHR10658">
    <property type="entry name" value="PHOSPHATIDYLINOSITOL TRANSFER PROTEIN"/>
    <property type="match status" value="1"/>
</dbReference>
<dbReference type="FunFam" id="3.30.530.20:FF:000025">
    <property type="entry name" value="Phosphatidylinositol transfer protein beta"/>
    <property type="match status" value="1"/>
</dbReference>
<gene>
    <name evidence="2" type="ORF">CAOG_005866</name>
</gene>
<dbReference type="GO" id="GO:0031210">
    <property type="term" value="F:phosphatidylcholine binding"/>
    <property type="evidence" value="ECO:0007669"/>
    <property type="project" value="TreeGrafter"/>
</dbReference>
<accession>A0A0D2VVB9</accession>
<dbReference type="InParanoid" id="A0A0D2VVB9"/>
<dbReference type="PRINTS" id="PR00391">
    <property type="entry name" value="PITRANSFER"/>
</dbReference>
<reference evidence="3" key="1">
    <citation type="submission" date="2011-02" db="EMBL/GenBank/DDBJ databases">
        <title>The Genome Sequence of Capsaspora owczarzaki ATCC 30864.</title>
        <authorList>
            <person name="Russ C."/>
            <person name="Cuomo C."/>
            <person name="Burger G."/>
            <person name="Gray M.W."/>
            <person name="Holland P.W.H."/>
            <person name="King N."/>
            <person name="Lang F.B.F."/>
            <person name="Roger A.J."/>
            <person name="Ruiz-Trillo I."/>
            <person name="Young S.K."/>
            <person name="Zeng Q."/>
            <person name="Gargeya S."/>
            <person name="Alvarado L."/>
            <person name="Berlin A."/>
            <person name="Chapman S.B."/>
            <person name="Chen Z."/>
            <person name="Freedman E."/>
            <person name="Gellesch M."/>
            <person name="Goldberg J."/>
            <person name="Griggs A."/>
            <person name="Gujja S."/>
            <person name="Heilman E."/>
            <person name="Heiman D."/>
            <person name="Howarth C."/>
            <person name="Mehta T."/>
            <person name="Neiman D."/>
            <person name="Pearson M."/>
            <person name="Roberts A."/>
            <person name="Saif S."/>
            <person name="Shea T."/>
            <person name="Shenoy N."/>
            <person name="Sisk P."/>
            <person name="Stolte C."/>
            <person name="Sykes S."/>
            <person name="White J."/>
            <person name="Yandava C."/>
            <person name="Haas B."/>
            <person name="Nusbaum C."/>
            <person name="Birren B."/>
        </authorList>
    </citation>
    <scope>NUCLEOTIDE SEQUENCE</scope>
    <source>
        <strain evidence="3">ATCC 30864</strain>
    </source>
</reference>
<dbReference type="AlphaFoldDB" id="A0A0D2VVB9"/>
<dbReference type="InterPro" id="IPR001666">
    <property type="entry name" value="PI_transfer"/>
</dbReference>
<dbReference type="PANTHER" id="PTHR10658:SF11">
    <property type="entry name" value="VIBRATOR, ISOFORM B"/>
    <property type="match status" value="1"/>
</dbReference>
<feature type="domain" description="Phosphatidylinositol transfer protein N-terminal" evidence="1">
    <location>
        <begin position="1"/>
        <end position="248"/>
    </location>
</feature>
<keyword evidence="3" id="KW-1185">Reference proteome</keyword>
<proteinExistence type="predicted"/>
<evidence type="ECO:0000259" key="1">
    <source>
        <dbReference type="Pfam" id="PF02121"/>
    </source>
</evidence>
<organism evidence="2 3">
    <name type="scientific">Capsaspora owczarzaki (strain ATCC 30864)</name>
    <dbReference type="NCBI Taxonomy" id="595528"/>
    <lineage>
        <taxon>Eukaryota</taxon>
        <taxon>Filasterea</taxon>
        <taxon>Capsaspora</taxon>
    </lineage>
</organism>
<evidence type="ECO:0000313" key="2">
    <source>
        <dbReference type="EMBL" id="KJE95412.1"/>
    </source>
</evidence>
<dbReference type="InterPro" id="IPR023393">
    <property type="entry name" value="START-like_dom_sf"/>
</dbReference>
<dbReference type="InterPro" id="IPR055261">
    <property type="entry name" value="PI_transfer_N"/>
</dbReference>
<dbReference type="GO" id="GO:0008525">
    <property type="term" value="F:phosphatidylcholine transporter activity"/>
    <property type="evidence" value="ECO:0007669"/>
    <property type="project" value="TreeGrafter"/>
</dbReference>
<dbReference type="EMBL" id="KE346369">
    <property type="protein sequence ID" value="KJE95412.1"/>
    <property type="molecule type" value="Genomic_DNA"/>
</dbReference>
<dbReference type="STRING" id="595528.A0A0D2VVB9"/>
<evidence type="ECO:0000313" key="3">
    <source>
        <dbReference type="Proteomes" id="UP000008743"/>
    </source>
</evidence>
<dbReference type="OrthoDB" id="18453at2759"/>
<dbReference type="SUPFAM" id="SSF55961">
    <property type="entry name" value="Bet v1-like"/>
    <property type="match status" value="1"/>
</dbReference>
<sequence length="268" mass="30894">MLVKEFRVPLPISVEEYQVAQLYAVAEASKNETGGGDGIEVLKNEPYDDPSLPGGKGQYTHKIYHLASKVPRFIKAIAPKGSLEIHEKAWNAYPYCKTVLSNPDYMKDNFSLTIETWHKPGQPTIDNVHQLPLDQWKKVEVVQIDIVNDPVERKDYKESEDPALFKSTKTGRGQLAANWKSTAEPLMTAYKLVSMEFKWWGLQSRVESMTMKTERKIFHNFHRQLFCWMDHWYGLTMADIRALEDKTKHDLDEARQHGEVKGTAMHDE</sequence>
<dbReference type="CDD" id="cd08888">
    <property type="entry name" value="SRPBCC_PITPNA-B_like"/>
    <property type="match status" value="1"/>
</dbReference>
<dbReference type="RefSeq" id="XP_004345456.1">
    <property type="nucleotide sequence ID" value="XM_004345406.2"/>
</dbReference>